<protein>
    <recommendedName>
        <fullName evidence="1">non-specific serine/threonine protein kinase</fullName>
        <ecNumber evidence="1">2.7.11.1</ecNumber>
    </recommendedName>
</protein>
<organism evidence="9 10">
    <name type="scientific">Actinokineospora guangxiensis</name>
    <dbReference type="NCBI Taxonomy" id="1490288"/>
    <lineage>
        <taxon>Bacteria</taxon>
        <taxon>Bacillati</taxon>
        <taxon>Actinomycetota</taxon>
        <taxon>Actinomycetes</taxon>
        <taxon>Pseudonocardiales</taxon>
        <taxon>Pseudonocardiaceae</taxon>
        <taxon>Actinokineospora</taxon>
    </lineage>
</organism>
<dbReference type="Proteomes" id="UP001596157">
    <property type="component" value="Unassembled WGS sequence"/>
</dbReference>
<dbReference type="PANTHER" id="PTHR43289">
    <property type="entry name" value="MITOGEN-ACTIVATED PROTEIN KINASE KINASE KINASE 20-RELATED"/>
    <property type="match status" value="1"/>
</dbReference>
<gene>
    <name evidence="9" type="ORF">ACFPM7_24595</name>
</gene>
<dbReference type="InterPro" id="IPR000719">
    <property type="entry name" value="Prot_kinase_dom"/>
</dbReference>
<keyword evidence="2" id="KW-0723">Serine/threonine-protein kinase</keyword>
<dbReference type="PROSITE" id="PS50011">
    <property type="entry name" value="PROTEIN_KINASE_DOM"/>
    <property type="match status" value="1"/>
</dbReference>
<dbReference type="CDD" id="cd14014">
    <property type="entry name" value="STKc_PknB_like"/>
    <property type="match status" value="1"/>
</dbReference>
<evidence type="ECO:0000313" key="10">
    <source>
        <dbReference type="Proteomes" id="UP001596157"/>
    </source>
</evidence>
<keyword evidence="10" id="KW-1185">Reference proteome</keyword>
<keyword evidence="4" id="KW-0547">Nucleotide-binding</keyword>
<name>A0ABW0EVG5_9PSEU</name>
<dbReference type="InterPro" id="IPR011009">
    <property type="entry name" value="Kinase-like_dom_sf"/>
</dbReference>
<proteinExistence type="predicted"/>
<evidence type="ECO:0000256" key="1">
    <source>
        <dbReference type="ARBA" id="ARBA00012513"/>
    </source>
</evidence>
<keyword evidence="6" id="KW-0067">ATP-binding</keyword>
<dbReference type="PANTHER" id="PTHR43289:SF6">
    <property type="entry name" value="SERINE_THREONINE-PROTEIN KINASE NEKL-3"/>
    <property type="match status" value="1"/>
</dbReference>
<evidence type="ECO:0000313" key="9">
    <source>
        <dbReference type="EMBL" id="MFC5290245.1"/>
    </source>
</evidence>
<dbReference type="RefSeq" id="WP_378250128.1">
    <property type="nucleotide sequence ID" value="NZ_JBHSKF010000015.1"/>
</dbReference>
<feature type="region of interest" description="Disordered" evidence="7">
    <location>
        <begin position="293"/>
        <end position="327"/>
    </location>
</feature>
<dbReference type="SUPFAM" id="SSF56112">
    <property type="entry name" value="Protein kinase-like (PK-like)"/>
    <property type="match status" value="1"/>
</dbReference>
<dbReference type="EMBL" id="JBHSKF010000015">
    <property type="protein sequence ID" value="MFC5290245.1"/>
    <property type="molecule type" value="Genomic_DNA"/>
</dbReference>
<keyword evidence="5 9" id="KW-0418">Kinase</keyword>
<sequence>MTGRLGAGPMGEVVGAVCGDGGPAEVAVKILRHDLATRPATAPRLRDLVAEVHGVGGEHLVAVRDCFRDGDVVGLVMDLAPGQSLRRGLAAGGPMAPARVAEIGAGVARALAVLHRRRFAHLAVKPENVLVDGDRVKLTGHCLVPLLLAESGPQAVLVNTPQYTAPEIPLGRPVGPEADLYSLGVVLYELSCGVPPFAGRGTDELPHLLPSRPPGMPDPLWALVAALLAKDPALRPPAERAATDLAAARTALSGLPSAAALPEPPLPLDPRRGRFAGVVAGVAALGLLSPAHTADLADPDLPAPTTLARAVAVPQTPPPPDPGQVTP</sequence>
<feature type="domain" description="Protein kinase" evidence="8">
    <location>
        <begin position="1"/>
        <end position="252"/>
    </location>
</feature>
<dbReference type="Pfam" id="PF00069">
    <property type="entry name" value="Pkinase"/>
    <property type="match status" value="1"/>
</dbReference>
<comment type="caution">
    <text evidence="9">The sequence shown here is derived from an EMBL/GenBank/DDBJ whole genome shotgun (WGS) entry which is preliminary data.</text>
</comment>
<evidence type="ECO:0000259" key="8">
    <source>
        <dbReference type="PROSITE" id="PS50011"/>
    </source>
</evidence>
<dbReference type="Gene3D" id="1.10.510.10">
    <property type="entry name" value="Transferase(Phosphotransferase) domain 1"/>
    <property type="match status" value="1"/>
</dbReference>
<keyword evidence="3 9" id="KW-0808">Transferase</keyword>
<evidence type="ECO:0000256" key="5">
    <source>
        <dbReference type="ARBA" id="ARBA00022777"/>
    </source>
</evidence>
<evidence type="ECO:0000256" key="4">
    <source>
        <dbReference type="ARBA" id="ARBA00022741"/>
    </source>
</evidence>
<feature type="compositionally biased region" description="Pro residues" evidence="7">
    <location>
        <begin position="315"/>
        <end position="327"/>
    </location>
</feature>
<reference evidence="10" key="1">
    <citation type="journal article" date="2019" name="Int. J. Syst. Evol. Microbiol.">
        <title>The Global Catalogue of Microorganisms (GCM) 10K type strain sequencing project: providing services to taxonomists for standard genome sequencing and annotation.</title>
        <authorList>
            <consortium name="The Broad Institute Genomics Platform"/>
            <consortium name="The Broad Institute Genome Sequencing Center for Infectious Disease"/>
            <person name="Wu L."/>
            <person name="Ma J."/>
        </authorList>
    </citation>
    <scope>NUCLEOTIDE SEQUENCE [LARGE SCALE GENOMIC DNA]</scope>
    <source>
        <strain evidence="10">CCUG 59778</strain>
    </source>
</reference>
<evidence type="ECO:0000256" key="6">
    <source>
        <dbReference type="ARBA" id="ARBA00022840"/>
    </source>
</evidence>
<evidence type="ECO:0000256" key="7">
    <source>
        <dbReference type="SAM" id="MobiDB-lite"/>
    </source>
</evidence>
<accession>A0ABW0EVG5</accession>
<dbReference type="EC" id="2.7.11.1" evidence="1"/>
<evidence type="ECO:0000256" key="3">
    <source>
        <dbReference type="ARBA" id="ARBA00022679"/>
    </source>
</evidence>
<dbReference type="GO" id="GO:0004674">
    <property type="term" value="F:protein serine/threonine kinase activity"/>
    <property type="evidence" value="ECO:0007669"/>
    <property type="project" value="UniProtKB-EC"/>
</dbReference>
<evidence type="ECO:0000256" key="2">
    <source>
        <dbReference type="ARBA" id="ARBA00022527"/>
    </source>
</evidence>